<reference evidence="1 2" key="1">
    <citation type="journal article" date="2023" name="Int. J. Syst. Evol. Microbiol.">
        <title>Streptococcus sciuri sp. nov., Staphylococcus marylandisciuri sp. nov. and Staphylococcus americanisciuri sp. nov., isolated from faeces of eastern grey squirrel (Sciurus carolinensis).</title>
        <authorList>
            <person name="Volokhov D.V."/>
            <person name="Zagorodnyaya T.A."/>
            <person name="Furtak V.A."/>
            <person name="Nattanmai G."/>
            <person name="Randall L."/>
            <person name="Jose S."/>
            <person name="Gao Y."/>
            <person name="Eisenberg T."/>
            <person name="Delmonte P."/>
            <person name="Blom J."/>
            <person name="Mitchell K.K."/>
        </authorList>
    </citation>
    <scope>NUCLEOTIDE SEQUENCE [LARGE SCALE GENOMIC DNA]</scope>
    <source>
        <strain evidence="1 2">SQ8-PEA</strain>
    </source>
</reference>
<accession>A0ABT2QNZ7</accession>
<dbReference type="Pfam" id="PF06133">
    <property type="entry name" value="Com_YlbF"/>
    <property type="match status" value="1"/>
</dbReference>
<name>A0ABT2QNZ7_9STAP</name>
<dbReference type="InterPro" id="IPR010368">
    <property type="entry name" value="Com_YlbF"/>
</dbReference>
<dbReference type="PANTHER" id="PTHR38448">
    <property type="entry name" value="REGULATORY PROTEIN YLBF-RELATED"/>
    <property type="match status" value="1"/>
</dbReference>
<dbReference type="Proteomes" id="UP001209553">
    <property type="component" value="Unassembled WGS sequence"/>
</dbReference>
<comment type="caution">
    <text evidence="1">The sequence shown here is derived from an EMBL/GenBank/DDBJ whole genome shotgun (WGS) entry which is preliminary data.</text>
</comment>
<keyword evidence="2" id="KW-1185">Reference proteome</keyword>
<dbReference type="EMBL" id="JAOPKZ010000004">
    <property type="protein sequence ID" value="MCU5745688.1"/>
    <property type="molecule type" value="Genomic_DNA"/>
</dbReference>
<gene>
    <name evidence="1" type="ORF">N9R04_02995</name>
</gene>
<dbReference type="PANTHER" id="PTHR38448:SF2">
    <property type="entry name" value="REGULATORY PROTEIN YLBF"/>
    <property type="match status" value="1"/>
</dbReference>
<proteinExistence type="predicted"/>
<dbReference type="InterPro" id="IPR023378">
    <property type="entry name" value="YheA/YmcA-like_dom_sf"/>
</dbReference>
<dbReference type="Gene3D" id="1.20.1500.10">
    <property type="entry name" value="YheA/YmcA-like"/>
    <property type="match status" value="1"/>
</dbReference>
<dbReference type="SUPFAM" id="SSF158622">
    <property type="entry name" value="YheA/YmcA-like"/>
    <property type="match status" value="1"/>
</dbReference>
<evidence type="ECO:0000313" key="1">
    <source>
        <dbReference type="EMBL" id="MCU5745688.1"/>
    </source>
</evidence>
<dbReference type="InterPro" id="IPR052767">
    <property type="entry name" value="Bact_com_dev_regulator"/>
</dbReference>
<evidence type="ECO:0000313" key="2">
    <source>
        <dbReference type="Proteomes" id="UP001209553"/>
    </source>
</evidence>
<organism evidence="1 2">
    <name type="scientific">Staphylococcus marylandisciuri</name>
    <dbReference type="NCBI Taxonomy" id="2981529"/>
    <lineage>
        <taxon>Bacteria</taxon>
        <taxon>Bacillati</taxon>
        <taxon>Bacillota</taxon>
        <taxon>Bacilli</taxon>
        <taxon>Bacillales</taxon>
        <taxon>Staphylococcaceae</taxon>
        <taxon>Staphylococcus</taxon>
    </lineage>
</organism>
<protein>
    <submittedName>
        <fullName evidence="1">YlbF family regulator</fullName>
    </submittedName>
</protein>
<sequence length="144" mass="16687">MITEQTLKVLDQIEALTDMILESRIYHEFKVAEQKLNHDAEAHLLYQAFLKAKDQYDDVQRFGKYHPDYQQIMLETRKRKRAYEMVPCVIDYKKKETELQSLIDQIIATIAYSVSEHVKIEAGNPFFQYDKGGCASGGSCKCSL</sequence>
<dbReference type="RefSeq" id="WP_262855056.1">
    <property type="nucleotide sequence ID" value="NZ_JAOPKZ010000004.1"/>
</dbReference>